<dbReference type="EMBL" id="JAKELL010000058">
    <property type="protein sequence ID" value="KAH8986013.1"/>
    <property type="molecule type" value="Genomic_DNA"/>
</dbReference>
<organism evidence="2 3">
    <name type="scientific">Lactarius akahatsu</name>
    <dbReference type="NCBI Taxonomy" id="416441"/>
    <lineage>
        <taxon>Eukaryota</taxon>
        <taxon>Fungi</taxon>
        <taxon>Dikarya</taxon>
        <taxon>Basidiomycota</taxon>
        <taxon>Agaricomycotina</taxon>
        <taxon>Agaricomycetes</taxon>
        <taxon>Russulales</taxon>
        <taxon>Russulaceae</taxon>
        <taxon>Lactarius</taxon>
    </lineage>
</organism>
<feature type="region of interest" description="Disordered" evidence="1">
    <location>
        <begin position="114"/>
        <end position="143"/>
    </location>
</feature>
<dbReference type="Proteomes" id="UP001201163">
    <property type="component" value="Unassembled WGS sequence"/>
</dbReference>
<keyword evidence="3" id="KW-1185">Reference proteome</keyword>
<evidence type="ECO:0000313" key="2">
    <source>
        <dbReference type="EMBL" id="KAH8986013.1"/>
    </source>
</evidence>
<evidence type="ECO:0000256" key="1">
    <source>
        <dbReference type="SAM" id="MobiDB-lite"/>
    </source>
</evidence>
<sequence length="205" mass="22274">MSNQLRTSRALGNWLEIGQTKQEPRVYWGGVSYSSKLKLRCLTPASRINDKDSGTSQIKSRVGRVIIGAASAERYLIVLWDSGPLATETGGTTCTHALYPLSLSCLLPRGQSSESAASQGAGATNCHPEKQLSEKGTLNAHYTHPRSRSGMSMFLHRPPLLSNDVNPRISYARAGARGQVVVTPGMLGRSMGQYIVVTQQTRYQP</sequence>
<gene>
    <name evidence="2" type="ORF">EDB92DRAFT_2105439</name>
</gene>
<reference evidence="2" key="1">
    <citation type="submission" date="2022-01" db="EMBL/GenBank/DDBJ databases">
        <title>Comparative genomics reveals a dynamic genome evolution in the ectomycorrhizal milk-cap (Lactarius) mushrooms.</title>
        <authorList>
            <consortium name="DOE Joint Genome Institute"/>
            <person name="Lebreton A."/>
            <person name="Tang N."/>
            <person name="Kuo A."/>
            <person name="LaButti K."/>
            <person name="Drula E."/>
            <person name="Barry K."/>
            <person name="Clum A."/>
            <person name="Lipzen A."/>
            <person name="Mousain D."/>
            <person name="Ng V."/>
            <person name="Wang R."/>
            <person name="Wang X."/>
            <person name="Dai Y."/>
            <person name="Henrissat B."/>
            <person name="Grigoriev I.V."/>
            <person name="Guerin-Laguette A."/>
            <person name="Yu F."/>
            <person name="Martin F.M."/>
        </authorList>
    </citation>
    <scope>NUCLEOTIDE SEQUENCE</scope>
    <source>
        <strain evidence="2">QP</strain>
    </source>
</reference>
<accession>A0AAD4QB13</accession>
<comment type="caution">
    <text evidence="2">The sequence shown here is derived from an EMBL/GenBank/DDBJ whole genome shotgun (WGS) entry which is preliminary data.</text>
</comment>
<proteinExistence type="predicted"/>
<feature type="compositionally biased region" description="Low complexity" evidence="1">
    <location>
        <begin position="114"/>
        <end position="123"/>
    </location>
</feature>
<protein>
    <submittedName>
        <fullName evidence="2">Uncharacterized protein</fullName>
    </submittedName>
</protein>
<evidence type="ECO:0000313" key="3">
    <source>
        <dbReference type="Proteomes" id="UP001201163"/>
    </source>
</evidence>
<dbReference type="AlphaFoldDB" id="A0AAD4QB13"/>
<name>A0AAD4QB13_9AGAM</name>